<dbReference type="Proteomes" id="UP000661918">
    <property type="component" value="Unassembled WGS sequence"/>
</dbReference>
<dbReference type="Gene3D" id="3.40.190.10">
    <property type="entry name" value="Periplasmic binding protein-like II"/>
    <property type="match status" value="2"/>
</dbReference>
<evidence type="ECO:0000256" key="3">
    <source>
        <dbReference type="ARBA" id="ARBA00022729"/>
    </source>
</evidence>
<organism evidence="4 5">
    <name type="scientific">Deinococcus aerophilus</name>
    <dbReference type="NCBI Taxonomy" id="522488"/>
    <lineage>
        <taxon>Bacteria</taxon>
        <taxon>Thermotogati</taxon>
        <taxon>Deinococcota</taxon>
        <taxon>Deinococci</taxon>
        <taxon>Deinococcales</taxon>
        <taxon>Deinococcaceae</taxon>
        <taxon>Deinococcus</taxon>
    </lineage>
</organism>
<dbReference type="SUPFAM" id="SSF53850">
    <property type="entry name" value="Periplasmic binding protein-like II"/>
    <property type="match status" value="1"/>
</dbReference>
<gene>
    <name evidence="4" type="ORF">GCM10010841_32670</name>
</gene>
<keyword evidence="2" id="KW-0813">Transport</keyword>
<evidence type="ECO:0000313" key="5">
    <source>
        <dbReference type="Proteomes" id="UP000661918"/>
    </source>
</evidence>
<dbReference type="EMBL" id="BMOM01000059">
    <property type="protein sequence ID" value="GGM22267.1"/>
    <property type="molecule type" value="Genomic_DNA"/>
</dbReference>
<name>A0ABQ2H143_9DEIO</name>
<comment type="similarity">
    <text evidence="1">Belongs to the bacterial solute-binding protein 1 family.</text>
</comment>
<dbReference type="PANTHER" id="PTHR30061:SF50">
    <property type="entry name" value="MALTOSE_MALTODEXTRIN-BINDING PERIPLASMIC PROTEIN"/>
    <property type="match status" value="1"/>
</dbReference>
<accession>A0ABQ2H143</accession>
<comment type="caution">
    <text evidence="4">The sequence shown here is derived from an EMBL/GenBank/DDBJ whole genome shotgun (WGS) entry which is preliminary data.</text>
</comment>
<proteinExistence type="inferred from homology"/>
<evidence type="ECO:0000256" key="1">
    <source>
        <dbReference type="ARBA" id="ARBA00008520"/>
    </source>
</evidence>
<protein>
    <submittedName>
        <fullName evidence="4">Uncharacterized protein</fullName>
    </submittedName>
</protein>
<evidence type="ECO:0000256" key="2">
    <source>
        <dbReference type="ARBA" id="ARBA00022448"/>
    </source>
</evidence>
<reference evidence="5" key="1">
    <citation type="journal article" date="2019" name="Int. J. Syst. Evol. Microbiol.">
        <title>The Global Catalogue of Microorganisms (GCM) 10K type strain sequencing project: providing services to taxonomists for standard genome sequencing and annotation.</title>
        <authorList>
            <consortium name="The Broad Institute Genomics Platform"/>
            <consortium name="The Broad Institute Genome Sequencing Center for Infectious Disease"/>
            <person name="Wu L."/>
            <person name="Ma J."/>
        </authorList>
    </citation>
    <scope>NUCLEOTIDE SEQUENCE [LARGE SCALE GENOMIC DNA]</scope>
    <source>
        <strain evidence="5">JCM 15443</strain>
    </source>
</reference>
<dbReference type="PANTHER" id="PTHR30061">
    <property type="entry name" value="MALTOSE-BINDING PERIPLASMIC PROTEIN"/>
    <property type="match status" value="1"/>
</dbReference>
<sequence length="125" mass="12686">MAGADAATCQLVGVQGVVINAYSKNKVAAAGFAKVLVTGGSQTSFNQAGGRIPVSLSARTKLKNDPIVTGFSKAISAGTPMPNVPAMGAVWGPWCNAVAQSVQKPNPDYAGLLQSALKEIKGSIK</sequence>
<evidence type="ECO:0000313" key="4">
    <source>
        <dbReference type="EMBL" id="GGM22267.1"/>
    </source>
</evidence>
<keyword evidence="3" id="KW-0732">Signal</keyword>
<keyword evidence="5" id="KW-1185">Reference proteome</keyword>